<protein>
    <submittedName>
        <fullName evidence="1">Uncharacterized protein</fullName>
    </submittedName>
</protein>
<evidence type="ECO:0000313" key="2">
    <source>
        <dbReference type="Proteomes" id="UP000289333"/>
    </source>
</evidence>
<proteinExistence type="predicted"/>
<sequence>MIFPWPISCRLSASSVQWPTANGQFRQANNDKLHGILVFPTVLRTGQVQMANFDQPKPTSSNDIWFFLPYYQVFFNGQVQMANFNKPIMTRFTDSRPTCSFFHYPSANSQFQQANNDTFY</sequence>
<name>A0A2H4T2V0_9VIRU</name>
<keyword evidence="2" id="KW-1185">Reference proteome</keyword>
<reference evidence="1" key="1">
    <citation type="journal article" date="2021" name="Virus">
        <title>The discovery, distribution and diversity of DNA viruses associated with Drosophila melanogaster in Europe.</title>
        <authorList>
            <person name="Wallace M.A."/>
            <person name="Coffman K.A."/>
            <person name="Gilbert C."/>
            <person name="Ravindran S."/>
            <person name="Albery G.F."/>
            <person name="Abbott J."/>
            <person name="Argyridou E."/>
            <person name="Bellosta P."/>
            <person name="Betancourt A.J."/>
            <person name="Colinet H."/>
            <person name="Eric K."/>
            <person name="Glaser-Schmitt A."/>
            <person name="Grath S."/>
            <person name="Jelic M."/>
            <person name="Kankare M."/>
            <person name="Kozeretska I."/>
            <person name="Loeschcke V."/>
            <person name="Montchamp-Moreau C."/>
            <person name="Ometto L."/>
            <person name="Onder B.S."/>
            <person name="Orengo D.J."/>
            <person name="Parsch J."/>
            <person name="Pascual M."/>
            <person name="Patenkovic A."/>
            <person name="Puerma E."/>
            <person name="Ritchie M.G."/>
            <person name="Rota-Stabelli O."/>
            <person name="Schou M.F."/>
            <person name="Serga S.V."/>
            <person name="Stamenkovic-Radak M."/>
            <person name="Tanaskovic M."/>
            <person name="Veselinovic M.S."/>
            <person name="Vieira J."/>
            <person name="Vieira C.P."/>
            <person name="Kapun M."/>
            <person name="Flatt T."/>
            <person name="Gonzalez J."/>
            <person name="Staubach F."/>
            <person name="Obbard D.J."/>
        </authorList>
    </citation>
    <scope>NUCLEOTIDE SEQUENCE</scope>
    <source>
        <strain evidence="1">DrosEU28 Tomelloso 2015</strain>
    </source>
</reference>
<dbReference type="GeneID" id="41701431"/>
<evidence type="ECO:0000313" key="1">
    <source>
        <dbReference type="EMBL" id="ATY70256.1"/>
    </source>
</evidence>
<accession>A0A2H4T2V0</accession>
<dbReference type="EMBL" id="KY457233">
    <property type="protein sequence ID" value="ATY70256.1"/>
    <property type="molecule type" value="Genomic_DNA"/>
</dbReference>
<dbReference type="KEGG" id="vg:41701431"/>
<dbReference type="Proteomes" id="UP000289333">
    <property type="component" value="Segment"/>
</dbReference>
<dbReference type="RefSeq" id="YP_009553433.1">
    <property type="nucleotide sequence ID" value="NC_040789.1"/>
</dbReference>
<organism evidence="1">
    <name type="scientific">Tomelloso virus</name>
    <dbReference type="NCBI Taxonomy" id="2053981"/>
    <lineage>
        <taxon>Viruses</taxon>
        <taxon>Viruses incertae sedis</taxon>
        <taxon>Naldaviricetes</taxon>
        <taxon>Lefavirales</taxon>
        <taxon>Nudiviridae</taxon>
        <taxon>Alphanudivirus</taxon>
        <taxon>Alphanudivirus alterdromelanogasteris</taxon>
    </lineage>
</organism>